<name>A0A7U3UTA9_9ACTN</name>
<feature type="region of interest" description="Disordered" evidence="1">
    <location>
        <begin position="79"/>
        <end position="149"/>
    </location>
</feature>
<dbReference type="KEGG" id="arev:RVR_4495"/>
<dbReference type="InterPro" id="IPR047790">
    <property type="entry name" value="MCP_Sipho"/>
</dbReference>
<reference evidence="2 3" key="1">
    <citation type="journal article" date="2010" name="J. Bacteriol.">
        <title>Biochemical characterization of a novel indole prenyltransferase from Streptomyces sp. SN-593.</title>
        <authorList>
            <person name="Takahashi S."/>
            <person name="Takagi H."/>
            <person name="Toyoda A."/>
            <person name="Uramoto M."/>
            <person name="Nogawa T."/>
            <person name="Ueki M."/>
            <person name="Sakaki Y."/>
            <person name="Osada H."/>
        </authorList>
    </citation>
    <scope>NUCLEOTIDE SEQUENCE [LARGE SCALE GENOMIC DNA]</scope>
    <source>
        <strain evidence="2 3">SN-593</strain>
    </source>
</reference>
<reference evidence="2 3" key="3">
    <citation type="journal article" date="2011" name="Nat. Chem. Biol.">
        <title>Reveromycin A biosynthesis uses RevG and RevJ for stereospecific spiroacetal formation.</title>
        <authorList>
            <person name="Takahashi S."/>
            <person name="Toyoda A."/>
            <person name="Sekiyama Y."/>
            <person name="Takagi H."/>
            <person name="Nogawa T."/>
            <person name="Uramoto M."/>
            <person name="Suzuki R."/>
            <person name="Koshino H."/>
            <person name="Kumano T."/>
            <person name="Panthee S."/>
            <person name="Dairi T."/>
            <person name="Ishikawa J."/>
            <person name="Ikeda H."/>
            <person name="Sakaki Y."/>
            <person name="Osada H."/>
        </authorList>
    </citation>
    <scope>NUCLEOTIDE SEQUENCE [LARGE SCALE GENOMIC DNA]</scope>
    <source>
        <strain evidence="2 3">SN-593</strain>
    </source>
</reference>
<dbReference type="AlphaFoldDB" id="A0A7U3UTA9"/>
<dbReference type="Proteomes" id="UP000595703">
    <property type="component" value="Chromosome"/>
</dbReference>
<protein>
    <submittedName>
        <fullName evidence="2">Putative mycobacteriophage protein</fullName>
    </submittedName>
</protein>
<evidence type="ECO:0000313" key="2">
    <source>
        <dbReference type="EMBL" id="BBA98350.1"/>
    </source>
</evidence>
<evidence type="ECO:0000313" key="3">
    <source>
        <dbReference type="Proteomes" id="UP000595703"/>
    </source>
</evidence>
<dbReference type="RefSeq" id="WP_202234512.1">
    <property type="nucleotide sequence ID" value="NZ_AP018365.1"/>
</dbReference>
<accession>A0A7U3UTA9</accession>
<proteinExistence type="predicted"/>
<feature type="compositionally biased region" description="Low complexity" evidence="1">
    <location>
        <begin position="122"/>
        <end position="134"/>
    </location>
</feature>
<organism evidence="2 3">
    <name type="scientific">Actinacidiphila reveromycinica</name>
    <dbReference type="NCBI Taxonomy" id="659352"/>
    <lineage>
        <taxon>Bacteria</taxon>
        <taxon>Bacillati</taxon>
        <taxon>Actinomycetota</taxon>
        <taxon>Actinomycetes</taxon>
        <taxon>Kitasatosporales</taxon>
        <taxon>Streptomycetaceae</taxon>
        <taxon>Actinacidiphila</taxon>
    </lineage>
</organism>
<dbReference type="EMBL" id="AP018365">
    <property type="protein sequence ID" value="BBA98350.1"/>
    <property type="molecule type" value="Genomic_DNA"/>
</dbReference>
<keyword evidence="3" id="KW-1185">Reference proteome</keyword>
<reference evidence="2 3" key="2">
    <citation type="journal article" date="2011" name="J. Antibiot.">
        <title>Furaquinocins I and J: novel polyketide isoprenoid hybrid compounds from Streptomyces reveromyceticus SN-593.</title>
        <authorList>
            <person name="Panthee S."/>
            <person name="Takahashi S."/>
            <person name="Takagi H."/>
            <person name="Nogawa T."/>
            <person name="Oowada E."/>
            <person name="Uramoto M."/>
            <person name="Osada H."/>
        </authorList>
    </citation>
    <scope>NUCLEOTIDE SEQUENCE [LARGE SCALE GENOMIC DNA]</scope>
    <source>
        <strain evidence="2 3">SN-593</strain>
    </source>
</reference>
<dbReference type="NCBIfam" id="NF033847">
    <property type="entry name" value="MCP_Sipho"/>
    <property type="match status" value="1"/>
</dbReference>
<feature type="compositionally biased region" description="Acidic residues" evidence="1">
    <location>
        <begin position="87"/>
        <end position="103"/>
    </location>
</feature>
<sequence>MADFEVPEDITALTDEELADALSGAVAAFDAKSTSTSVTSKDLDALRSLATTVEAIRTEQGSRREAAEQAAAEIDALAAQVRGGDATDTDTDAAPEGTEDAPGDEATAAATDAEPEPEADPAPKAVAASAHRPALNLSGVRRRQPRVLPEAPAPTTTITAAVDVPGYAPGSPLDFSDITAGIISRANALKTAGGGVGQVISYRHPYADDLIVTDSSSAPEGTTVALHASSQRRLPEKDLVASGGWCAPSETIYELTDTSCPDMLWDAPEIQLARGGLRYYKPLSLDVSSMTWVHTEADDISGAEKPCFRVPCPDPVEVRCDAVGVCLEAGILTQRHFPELVAWYLRNAMVAHEIRIRQVLFQQAVATATPVVLPETMAALSAIYGAIGLQAADMIERHSLCDSTALEVVFPWWARNMFLADVARQNGKDICDIDPNCIQNAFSTLGVRVQWARGLAPTPTTGVPTEIGGPDPATGWPAELSFLMYPAGSLQIGRGEEVNLGVVHDSTKFVTNDYTALFAEECVALVDRSVDTRLVTVPVCPTGATGAQTELACPIA</sequence>
<gene>
    <name evidence="2" type="ORF">RVR_4495</name>
</gene>
<evidence type="ECO:0000256" key="1">
    <source>
        <dbReference type="SAM" id="MobiDB-lite"/>
    </source>
</evidence>
<reference evidence="2 3" key="4">
    <citation type="journal article" date="2020" name="Sci. Rep.">
        <title>beta-carboline chemical signals induce reveromycin production through a LuxR family regulator in Streptomyces sp. SN-593.</title>
        <authorList>
            <person name="Panthee S."/>
            <person name="Kito N."/>
            <person name="Hayashi T."/>
            <person name="Shimizu T."/>
            <person name="Ishikawa J."/>
            <person name="Hamamoto H."/>
            <person name="Osada H."/>
            <person name="Takahashi S."/>
        </authorList>
    </citation>
    <scope>NUCLEOTIDE SEQUENCE [LARGE SCALE GENOMIC DNA]</scope>
    <source>
        <strain evidence="2 3">SN-593</strain>
    </source>
</reference>